<dbReference type="Gene3D" id="3.90.180.10">
    <property type="entry name" value="Medium-chain alcohol dehydrogenases, catalytic domain"/>
    <property type="match status" value="1"/>
</dbReference>
<dbReference type="PANTHER" id="PTHR45348:SF2">
    <property type="entry name" value="ZINC-TYPE ALCOHOL DEHYDROGENASE-LIKE PROTEIN C2E1P3.01"/>
    <property type="match status" value="1"/>
</dbReference>
<name>A0A1L9S8V7_9EURO</name>
<dbReference type="Pfam" id="PF08240">
    <property type="entry name" value="ADH_N"/>
    <property type="match status" value="1"/>
</dbReference>
<accession>A0A1L9S8V7</accession>
<evidence type="ECO:0000256" key="1">
    <source>
        <dbReference type="ARBA" id="ARBA00008072"/>
    </source>
</evidence>
<dbReference type="STRING" id="1073090.A0A1L9S8V7"/>
<dbReference type="RefSeq" id="XP_022578111.1">
    <property type="nucleotide sequence ID" value="XM_022723968.1"/>
</dbReference>
<dbReference type="GeneID" id="34610433"/>
<proteinExistence type="inferred from homology"/>
<dbReference type="EMBL" id="KV878351">
    <property type="protein sequence ID" value="OJJ43601.1"/>
    <property type="molecule type" value="Genomic_DNA"/>
</dbReference>
<keyword evidence="5" id="KW-1185">Reference proteome</keyword>
<dbReference type="Gene3D" id="3.40.50.720">
    <property type="entry name" value="NAD(P)-binding Rossmann-like Domain"/>
    <property type="match status" value="1"/>
</dbReference>
<keyword evidence="2" id="KW-0560">Oxidoreductase</keyword>
<dbReference type="InterPro" id="IPR036291">
    <property type="entry name" value="NAD(P)-bd_dom_sf"/>
</dbReference>
<dbReference type="GO" id="GO:0016651">
    <property type="term" value="F:oxidoreductase activity, acting on NAD(P)H"/>
    <property type="evidence" value="ECO:0007669"/>
    <property type="project" value="InterPro"/>
</dbReference>
<evidence type="ECO:0000256" key="2">
    <source>
        <dbReference type="ARBA" id="ARBA00023002"/>
    </source>
</evidence>
<dbReference type="InterPro" id="IPR013154">
    <property type="entry name" value="ADH-like_N"/>
</dbReference>
<gene>
    <name evidence="4" type="ORF">ASPZODRAFT_136056</name>
</gene>
<comment type="similarity">
    <text evidence="1">Belongs to the zinc-containing alcohol dehydrogenase family.</text>
</comment>
<dbReference type="InterPro" id="IPR020843">
    <property type="entry name" value="ER"/>
</dbReference>
<dbReference type="VEuPathDB" id="FungiDB:ASPZODRAFT_136056"/>
<evidence type="ECO:0000313" key="5">
    <source>
        <dbReference type="Proteomes" id="UP000184188"/>
    </source>
</evidence>
<feature type="domain" description="Enoyl reductase (ER)" evidence="3">
    <location>
        <begin position="17"/>
        <end position="343"/>
    </location>
</feature>
<dbReference type="InterPro" id="IPR047122">
    <property type="entry name" value="Trans-enoyl_RdTase-like"/>
</dbReference>
<dbReference type="Proteomes" id="UP000184188">
    <property type="component" value="Unassembled WGS sequence"/>
</dbReference>
<sequence length="345" mass="36370">MASEMPSNVAAWLVAEKANPLEIKPSEFALPAADEIVIKNSAVAINPIDWKLQTMARFPLQYPAVLGEDVAGEVVAVGQNAASRFRKGDRVAGFALGFTTPRACDGGYQQYSVVLARLASHIPENLSFEHAAAIPLATATAAAGLFQKNYLALHPPSMNPTPTGQTLLVWGGASSVGSSAVQLAVAAGYEVFTTASPRNFERVKALGVAQVFDYAADDVVKQIVTALAGKKLAGVLDVINKQGDAISKCVEVVRQTPEARQVISTVGPILPKLEGIETIGIFASTIKDNEVSRVIYEDFLPAALKGGQYKAAVDIRVVGHGLESIQTALDEYAKGVSATKLVVTL</sequence>
<dbReference type="SUPFAM" id="SSF50129">
    <property type="entry name" value="GroES-like"/>
    <property type="match status" value="1"/>
</dbReference>
<dbReference type="AlphaFoldDB" id="A0A1L9S8V7"/>
<dbReference type="OrthoDB" id="48317at2759"/>
<dbReference type="SUPFAM" id="SSF51735">
    <property type="entry name" value="NAD(P)-binding Rossmann-fold domains"/>
    <property type="match status" value="1"/>
</dbReference>
<dbReference type="PANTHER" id="PTHR45348">
    <property type="entry name" value="HYPOTHETICAL OXIDOREDUCTASE (EUROFUNG)"/>
    <property type="match status" value="1"/>
</dbReference>
<evidence type="ECO:0000259" key="3">
    <source>
        <dbReference type="SMART" id="SM00829"/>
    </source>
</evidence>
<dbReference type="Pfam" id="PF00107">
    <property type="entry name" value="ADH_zinc_N"/>
    <property type="match status" value="1"/>
</dbReference>
<organism evidence="4 5">
    <name type="scientific">Penicilliopsis zonata CBS 506.65</name>
    <dbReference type="NCBI Taxonomy" id="1073090"/>
    <lineage>
        <taxon>Eukaryota</taxon>
        <taxon>Fungi</taxon>
        <taxon>Dikarya</taxon>
        <taxon>Ascomycota</taxon>
        <taxon>Pezizomycotina</taxon>
        <taxon>Eurotiomycetes</taxon>
        <taxon>Eurotiomycetidae</taxon>
        <taxon>Eurotiales</taxon>
        <taxon>Aspergillaceae</taxon>
        <taxon>Penicilliopsis</taxon>
    </lineage>
</organism>
<dbReference type="InterPro" id="IPR011032">
    <property type="entry name" value="GroES-like_sf"/>
</dbReference>
<dbReference type="SMART" id="SM00829">
    <property type="entry name" value="PKS_ER"/>
    <property type="match status" value="1"/>
</dbReference>
<protein>
    <recommendedName>
        <fullName evidence="3">Enoyl reductase (ER) domain-containing protein</fullName>
    </recommendedName>
</protein>
<dbReference type="InterPro" id="IPR013149">
    <property type="entry name" value="ADH-like_C"/>
</dbReference>
<dbReference type="CDD" id="cd08249">
    <property type="entry name" value="enoyl_reductase_like"/>
    <property type="match status" value="1"/>
</dbReference>
<evidence type="ECO:0000313" key="4">
    <source>
        <dbReference type="EMBL" id="OJJ43601.1"/>
    </source>
</evidence>
<reference evidence="5" key="1">
    <citation type="journal article" date="2017" name="Genome Biol.">
        <title>Comparative genomics reveals high biological diversity and specific adaptations in the industrially and medically important fungal genus Aspergillus.</title>
        <authorList>
            <person name="de Vries R.P."/>
            <person name="Riley R."/>
            <person name="Wiebenga A."/>
            <person name="Aguilar-Osorio G."/>
            <person name="Amillis S."/>
            <person name="Uchima C.A."/>
            <person name="Anderluh G."/>
            <person name="Asadollahi M."/>
            <person name="Askin M."/>
            <person name="Barry K."/>
            <person name="Battaglia E."/>
            <person name="Bayram O."/>
            <person name="Benocci T."/>
            <person name="Braus-Stromeyer S.A."/>
            <person name="Caldana C."/>
            <person name="Canovas D."/>
            <person name="Cerqueira G.C."/>
            <person name="Chen F."/>
            <person name="Chen W."/>
            <person name="Choi C."/>
            <person name="Clum A."/>
            <person name="Dos Santos R.A."/>
            <person name="Damasio A.R."/>
            <person name="Diallinas G."/>
            <person name="Emri T."/>
            <person name="Fekete E."/>
            <person name="Flipphi M."/>
            <person name="Freyberg S."/>
            <person name="Gallo A."/>
            <person name="Gournas C."/>
            <person name="Habgood R."/>
            <person name="Hainaut M."/>
            <person name="Harispe M.L."/>
            <person name="Henrissat B."/>
            <person name="Hilden K.S."/>
            <person name="Hope R."/>
            <person name="Hossain A."/>
            <person name="Karabika E."/>
            <person name="Karaffa L."/>
            <person name="Karanyi Z."/>
            <person name="Krasevec N."/>
            <person name="Kuo A."/>
            <person name="Kusch H."/>
            <person name="LaButti K."/>
            <person name="Lagendijk E.L."/>
            <person name="Lapidus A."/>
            <person name="Levasseur A."/>
            <person name="Lindquist E."/>
            <person name="Lipzen A."/>
            <person name="Logrieco A.F."/>
            <person name="MacCabe A."/>
            <person name="Maekelae M.R."/>
            <person name="Malavazi I."/>
            <person name="Melin P."/>
            <person name="Meyer V."/>
            <person name="Mielnichuk N."/>
            <person name="Miskei M."/>
            <person name="Molnar A.P."/>
            <person name="Mule G."/>
            <person name="Ngan C.Y."/>
            <person name="Orejas M."/>
            <person name="Orosz E."/>
            <person name="Ouedraogo J.P."/>
            <person name="Overkamp K.M."/>
            <person name="Park H.-S."/>
            <person name="Perrone G."/>
            <person name="Piumi F."/>
            <person name="Punt P.J."/>
            <person name="Ram A.F."/>
            <person name="Ramon A."/>
            <person name="Rauscher S."/>
            <person name="Record E."/>
            <person name="Riano-Pachon D.M."/>
            <person name="Robert V."/>
            <person name="Roehrig J."/>
            <person name="Ruller R."/>
            <person name="Salamov A."/>
            <person name="Salih N.S."/>
            <person name="Samson R.A."/>
            <person name="Sandor E."/>
            <person name="Sanguinetti M."/>
            <person name="Schuetze T."/>
            <person name="Sepcic K."/>
            <person name="Shelest E."/>
            <person name="Sherlock G."/>
            <person name="Sophianopoulou V."/>
            <person name="Squina F.M."/>
            <person name="Sun H."/>
            <person name="Susca A."/>
            <person name="Todd R.B."/>
            <person name="Tsang A."/>
            <person name="Unkles S.E."/>
            <person name="van de Wiele N."/>
            <person name="van Rossen-Uffink D."/>
            <person name="Oliveira J.V."/>
            <person name="Vesth T.C."/>
            <person name="Visser J."/>
            <person name="Yu J.-H."/>
            <person name="Zhou M."/>
            <person name="Andersen M.R."/>
            <person name="Archer D.B."/>
            <person name="Baker S.E."/>
            <person name="Benoit I."/>
            <person name="Brakhage A.A."/>
            <person name="Braus G.H."/>
            <person name="Fischer R."/>
            <person name="Frisvad J.C."/>
            <person name="Goldman G.H."/>
            <person name="Houbraken J."/>
            <person name="Oakley B."/>
            <person name="Pocsi I."/>
            <person name="Scazzocchio C."/>
            <person name="Seiboth B."/>
            <person name="vanKuyk P.A."/>
            <person name="Wortman J."/>
            <person name="Dyer P.S."/>
            <person name="Grigoriev I.V."/>
        </authorList>
    </citation>
    <scope>NUCLEOTIDE SEQUENCE [LARGE SCALE GENOMIC DNA]</scope>
    <source>
        <strain evidence="5">CBS 506.65</strain>
    </source>
</reference>